<dbReference type="EMBL" id="LT906482">
    <property type="protein sequence ID" value="SNW07311.1"/>
    <property type="molecule type" value="Genomic_DNA"/>
</dbReference>
<sequence length="187" mass="20808">MYSNQKRLLAALLGATVLSACTSITVQPVSAAEDIREICIENNPRVQVRDFVSVLQNRLAYHNIQSQVVENKSAQGCVYSMTYTALRSWDVTTYLSHAELYLWKEGRQIAQAEYHLRGGGGLALTKFASTQTKMEPVIDQLLGRSGVKQGAPTTVTQPRVSPVPMQQQQPQQIEQEQPMINENMGNN</sequence>
<name>A0A8B4GD18_EIKCO</name>
<dbReference type="KEGG" id="ecor:SAMEA4412678_0518"/>
<dbReference type="AlphaFoldDB" id="A0A8B4GD18"/>
<gene>
    <name evidence="3" type="ORF">SAMEA4412678_00518</name>
</gene>
<dbReference type="Proteomes" id="UP000215465">
    <property type="component" value="Chromosome 1"/>
</dbReference>
<feature type="signal peptide" evidence="2">
    <location>
        <begin position="1"/>
        <end position="31"/>
    </location>
</feature>
<dbReference type="GeneID" id="60769417"/>
<evidence type="ECO:0008006" key="5">
    <source>
        <dbReference type="Google" id="ProtNLM"/>
    </source>
</evidence>
<proteinExistence type="predicted"/>
<feature type="compositionally biased region" description="Low complexity" evidence="1">
    <location>
        <begin position="165"/>
        <end position="180"/>
    </location>
</feature>
<evidence type="ECO:0000256" key="2">
    <source>
        <dbReference type="SAM" id="SignalP"/>
    </source>
</evidence>
<evidence type="ECO:0000256" key="1">
    <source>
        <dbReference type="SAM" id="MobiDB-lite"/>
    </source>
</evidence>
<organism evidence="3 4">
    <name type="scientific">Eikenella corrodens</name>
    <dbReference type="NCBI Taxonomy" id="539"/>
    <lineage>
        <taxon>Bacteria</taxon>
        <taxon>Pseudomonadati</taxon>
        <taxon>Pseudomonadota</taxon>
        <taxon>Betaproteobacteria</taxon>
        <taxon>Neisseriales</taxon>
        <taxon>Neisseriaceae</taxon>
        <taxon>Eikenella</taxon>
    </lineage>
</organism>
<feature type="chain" id="PRO_5032686900" description="Lipoprotein" evidence="2">
    <location>
        <begin position="32"/>
        <end position="187"/>
    </location>
</feature>
<protein>
    <recommendedName>
        <fullName evidence="5">Lipoprotein</fullName>
    </recommendedName>
</protein>
<reference evidence="3 4" key="1">
    <citation type="submission" date="2017-06" db="EMBL/GenBank/DDBJ databases">
        <authorList>
            <consortium name="Pathogen Informatics"/>
        </authorList>
    </citation>
    <scope>NUCLEOTIDE SEQUENCE [LARGE SCALE GENOMIC DNA]</scope>
    <source>
        <strain evidence="3 4">NCTC10596</strain>
    </source>
</reference>
<dbReference type="PROSITE" id="PS51257">
    <property type="entry name" value="PROKAR_LIPOPROTEIN"/>
    <property type="match status" value="1"/>
</dbReference>
<dbReference type="RefSeq" id="WP_179209331.1">
    <property type="nucleotide sequence ID" value="NZ_CAUTFU010000041.1"/>
</dbReference>
<evidence type="ECO:0000313" key="3">
    <source>
        <dbReference type="EMBL" id="SNW07311.1"/>
    </source>
</evidence>
<keyword evidence="2" id="KW-0732">Signal</keyword>
<evidence type="ECO:0000313" key="4">
    <source>
        <dbReference type="Proteomes" id="UP000215465"/>
    </source>
</evidence>
<accession>A0A8B4GD18</accession>
<feature type="region of interest" description="Disordered" evidence="1">
    <location>
        <begin position="148"/>
        <end position="187"/>
    </location>
</feature>
<dbReference type="NCBIfam" id="NF040519">
    <property type="entry name" value="Sbal_3080_fam"/>
    <property type="match status" value="1"/>
</dbReference>